<keyword evidence="1" id="KW-0378">Hydrolase</keyword>
<gene>
    <name evidence="1" type="ORF">ACFSKQ_01650</name>
</gene>
<dbReference type="SUPFAM" id="SSF102588">
    <property type="entry name" value="LmbE-like"/>
    <property type="match status" value="1"/>
</dbReference>
<dbReference type="GO" id="GO:0016787">
    <property type="term" value="F:hydrolase activity"/>
    <property type="evidence" value="ECO:0007669"/>
    <property type="project" value="UniProtKB-KW"/>
</dbReference>
<dbReference type="PANTHER" id="PTHR12993:SF29">
    <property type="entry name" value="BLR3841 PROTEIN"/>
    <property type="match status" value="1"/>
</dbReference>
<dbReference type="EMBL" id="JBHUIJ010000002">
    <property type="protein sequence ID" value="MFD2236165.1"/>
    <property type="molecule type" value="Genomic_DNA"/>
</dbReference>
<dbReference type="InterPro" id="IPR024078">
    <property type="entry name" value="LmbE-like_dom_sf"/>
</dbReference>
<sequence length="238" mass="25351">MSAFDPLADTSGPVLVIAPHPDDEALGCGGLMALAAQAGRRVHTVFITDGGASHPHSASWSRERLAAQRAGEAREALARLGLGHEDASFLHLRDADMPATGTPERAAAARDLAAIVTQFAPGLALLPWRRDPHRDHRDSWRLAMEAVSTLAAPCAILEYAIWLDELGVEADHPAPGEMARIAFPIGGVRQAKREAVAAHISQLGGLITDDPEAFVLSEATILRLTAGDEVYWRPCGAR</sequence>
<evidence type="ECO:0000313" key="2">
    <source>
        <dbReference type="Proteomes" id="UP001597371"/>
    </source>
</evidence>
<dbReference type="InterPro" id="IPR003737">
    <property type="entry name" value="GlcNAc_PI_deacetylase-related"/>
</dbReference>
<reference evidence="2" key="1">
    <citation type="journal article" date="2019" name="Int. J. Syst. Evol. Microbiol.">
        <title>The Global Catalogue of Microorganisms (GCM) 10K type strain sequencing project: providing services to taxonomists for standard genome sequencing and annotation.</title>
        <authorList>
            <consortium name="The Broad Institute Genomics Platform"/>
            <consortium name="The Broad Institute Genome Sequencing Center for Infectious Disease"/>
            <person name="Wu L."/>
            <person name="Ma J."/>
        </authorList>
    </citation>
    <scope>NUCLEOTIDE SEQUENCE [LARGE SCALE GENOMIC DNA]</scope>
    <source>
        <strain evidence="2">ZS-35-S2</strain>
    </source>
</reference>
<name>A0ABW5CFZ6_9HYPH</name>
<dbReference type="RefSeq" id="WP_209735881.1">
    <property type="nucleotide sequence ID" value="NZ_CP072611.1"/>
</dbReference>
<dbReference type="Pfam" id="PF02585">
    <property type="entry name" value="PIG-L"/>
    <property type="match status" value="1"/>
</dbReference>
<dbReference type="EC" id="3.5.1.-" evidence="1"/>
<dbReference type="PANTHER" id="PTHR12993">
    <property type="entry name" value="N-ACETYLGLUCOSAMINYL-PHOSPHATIDYLINOSITOL DE-N-ACETYLASE-RELATED"/>
    <property type="match status" value="1"/>
</dbReference>
<comment type="caution">
    <text evidence="1">The sequence shown here is derived from an EMBL/GenBank/DDBJ whole genome shotgun (WGS) entry which is preliminary data.</text>
</comment>
<proteinExistence type="predicted"/>
<dbReference type="Gene3D" id="3.40.50.10320">
    <property type="entry name" value="LmbE-like"/>
    <property type="match status" value="1"/>
</dbReference>
<evidence type="ECO:0000313" key="1">
    <source>
        <dbReference type="EMBL" id="MFD2236165.1"/>
    </source>
</evidence>
<organism evidence="1 2">
    <name type="scientific">Aureimonas populi</name>
    <dbReference type="NCBI Taxonomy" id="1701758"/>
    <lineage>
        <taxon>Bacteria</taxon>
        <taxon>Pseudomonadati</taxon>
        <taxon>Pseudomonadota</taxon>
        <taxon>Alphaproteobacteria</taxon>
        <taxon>Hyphomicrobiales</taxon>
        <taxon>Aurantimonadaceae</taxon>
        <taxon>Aureimonas</taxon>
    </lineage>
</organism>
<keyword evidence="2" id="KW-1185">Reference proteome</keyword>
<accession>A0ABW5CFZ6</accession>
<dbReference type="Proteomes" id="UP001597371">
    <property type="component" value="Unassembled WGS sequence"/>
</dbReference>
<protein>
    <submittedName>
        <fullName evidence="1">PIG-L deacetylase family protein</fullName>
        <ecNumber evidence="1">3.5.1.-</ecNumber>
    </submittedName>
</protein>